<reference evidence="1 2" key="1">
    <citation type="submission" date="2018-10" db="EMBL/GenBank/DDBJ databases">
        <authorList>
            <person name="Ekblom R."/>
            <person name="Jareborg N."/>
        </authorList>
    </citation>
    <scope>NUCLEOTIDE SEQUENCE [LARGE SCALE GENOMIC DNA]</scope>
    <source>
        <tissue evidence="1">Muscle</tissue>
    </source>
</reference>
<dbReference type="Proteomes" id="UP000269945">
    <property type="component" value="Unassembled WGS sequence"/>
</dbReference>
<proteinExistence type="predicted"/>
<accession>A0A9X9Q2B6</accession>
<dbReference type="EMBL" id="CYRY02023341">
    <property type="protein sequence ID" value="VCW97850.1"/>
    <property type="molecule type" value="Genomic_DNA"/>
</dbReference>
<evidence type="ECO:0000313" key="1">
    <source>
        <dbReference type="EMBL" id="VCW97850.1"/>
    </source>
</evidence>
<keyword evidence="2" id="KW-1185">Reference proteome</keyword>
<sequence length="50" mass="5717">MTFVSHFDSGELICWIDSEHFAVVLQSHSEPFETFEVSFQSHSEPFALAL</sequence>
<protein>
    <submittedName>
        <fullName evidence="1">Uncharacterized protein</fullName>
    </submittedName>
</protein>
<dbReference type="AlphaFoldDB" id="A0A9X9Q2B6"/>
<comment type="caution">
    <text evidence="1">The sequence shown here is derived from an EMBL/GenBank/DDBJ whole genome shotgun (WGS) entry which is preliminary data.</text>
</comment>
<feature type="non-terminal residue" evidence="1">
    <location>
        <position position="50"/>
    </location>
</feature>
<gene>
    <name evidence="1" type="ORF">BN2614_LOCUS2</name>
</gene>
<name>A0A9X9Q2B6_GULGU</name>
<organism evidence="1 2">
    <name type="scientific">Gulo gulo</name>
    <name type="common">Wolverine</name>
    <name type="synonym">Gluton</name>
    <dbReference type="NCBI Taxonomy" id="48420"/>
    <lineage>
        <taxon>Eukaryota</taxon>
        <taxon>Metazoa</taxon>
        <taxon>Chordata</taxon>
        <taxon>Craniata</taxon>
        <taxon>Vertebrata</taxon>
        <taxon>Euteleostomi</taxon>
        <taxon>Mammalia</taxon>
        <taxon>Eutheria</taxon>
        <taxon>Laurasiatheria</taxon>
        <taxon>Carnivora</taxon>
        <taxon>Caniformia</taxon>
        <taxon>Musteloidea</taxon>
        <taxon>Mustelidae</taxon>
        <taxon>Guloninae</taxon>
        <taxon>Gulo</taxon>
    </lineage>
</organism>
<evidence type="ECO:0000313" key="2">
    <source>
        <dbReference type="Proteomes" id="UP000269945"/>
    </source>
</evidence>